<sequence length="68" mass="7458">MDELEELLARLTAAQRQLITSSAKTKTFPDNNTLQKIATLALNISSVETMIVETQARAQVARLAKAND</sequence>
<keyword evidence="2" id="KW-1185">Reference proteome</keyword>
<dbReference type="AlphaFoldDB" id="A0A849VQ64"/>
<evidence type="ECO:0000313" key="1">
    <source>
        <dbReference type="EMBL" id="NTS30147.1"/>
    </source>
</evidence>
<dbReference type="RefSeq" id="WP_091919206.1">
    <property type="nucleotide sequence ID" value="NZ_JABUMX010000001.1"/>
</dbReference>
<dbReference type="Proteomes" id="UP000550508">
    <property type="component" value="Unassembled WGS sequence"/>
</dbReference>
<name>A0A849VQ64_9HYPH</name>
<reference evidence="1 2" key="1">
    <citation type="submission" date="2020-05" db="EMBL/GenBank/DDBJ databases">
        <authorList>
            <person name="Kim M.K."/>
        </authorList>
    </citation>
    <scope>NUCLEOTIDE SEQUENCE [LARGE SCALE GENOMIC DNA]</scope>
    <source>
        <strain evidence="1 2">BT25</strain>
    </source>
</reference>
<proteinExistence type="predicted"/>
<gene>
    <name evidence="1" type="ORF">HQ945_02675</name>
</gene>
<evidence type="ECO:0000313" key="2">
    <source>
        <dbReference type="Proteomes" id="UP000550508"/>
    </source>
</evidence>
<dbReference type="EMBL" id="JABUMX010000001">
    <property type="protein sequence ID" value="NTS30147.1"/>
    <property type="molecule type" value="Genomic_DNA"/>
</dbReference>
<protein>
    <submittedName>
        <fullName evidence="1">Uncharacterized protein</fullName>
    </submittedName>
</protein>
<organism evidence="1 2">
    <name type="scientific">Phyllobacterium pellucidum</name>
    <dbReference type="NCBI Taxonomy" id="2740464"/>
    <lineage>
        <taxon>Bacteria</taxon>
        <taxon>Pseudomonadati</taxon>
        <taxon>Pseudomonadota</taxon>
        <taxon>Alphaproteobacteria</taxon>
        <taxon>Hyphomicrobiales</taxon>
        <taxon>Phyllobacteriaceae</taxon>
        <taxon>Phyllobacterium</taxon>
    </lineage>
</organism>
<comment type="caution">
    <text evidence="1">The sequence shown here is derived from an EMBL/GenBank/DDBJ whole genome shotgun (WGS) entry which is preliminary data.</text>
</comment>
<accession>A0A849VQ64</accession>